<dbReference type="InterPro" id="IPR051782">
    <property type="entry name" value="ABC_Transporter_VariousFunc"/>
</dbReference>
<dbReference type="InterPro" id="IPR003593">
    <property type="entry name" value="AAA+_ATPase"/>
</dbReference>
<dbReference type="Pfam" id="PF00005">
    <property type="entry name" value="ABC_tran"/>
    <property type="match status" value="1"/>
</dbReference>
<dbReference type="Gene3D" id="3.40.50.300">
    <property type="entry name" value="P-loop containing nucleotide triphosphate hydrolases"/>
    <property type="match status" value="1"/>
</dbReference>
<dbReference type="GO" id="GO:0017004">
    <property type="term" value="P:cytochrome complex assembly"/>
    <property type="evidence" value="ECO:0007669"/>
    <property type="project" value="UniProtKB-KW"/>
</dbReference>
<organism evidence="6">
    <name type="scientific">Acididesulfobacillus acetoxydans</name>
    <dbReference type="NCBI Taxonomy" id="1561005"/>
    <lineage>
        <taxon>Bacteria</taxon>
        <taxon>Bacillati</taxon>
        <taxon>Bacillota</taxon>
        <taxon>Clostridia</taxon>
        <taxon>Eubacteriales</taxon>
        <taxon>Peptococcaceae</taxon>
        <taxon>Acididesulfobacillus</taxon>
    </lineage>
</organism>
<dbReference type="SUPFAM" id="SSF52540">
    <property type="entry name" value="P-loop containing nucleoside triphosphate hydrolases"/>
    <property type="match status" value="1"/>
</dbReference>
<dbReference type="EC" id="3.6.1.3" evidence="6"/>
<evidence type="ECO:0000313" key="7">
    <source>
        <dbReference type="EMBL" id="CEJ07840.1"/>
    </source>
</evidence>
<dbReference type="PANTHER" id="PTHR42939">
    <property type="entry name" value="ABC TRANSPORTER ATP-BINDING PROTEIN ALBC-RELATED"/>
    <property type="match status" value="1"/>
</dbReference>
<evidence type="ECO:0000256" key="1">
    <source>
        <dbReference type="ARBA" id="ARBA00022448"/>
    </source>
</evidence>
<keyword evidence="1" id="KW-0813">Transport</keyword>
<dbReference type="InterPro" id="IPR005895">
    <property type="entry name" value="ABC_transptr_haem_export_CcmA"/>
</dbReference>
<dbReference type="InterPro" id="IPR027417">
    <property type="entry name" value="P-loop_NTPase"/>
</dbReference>
<keyword evidence="3" id="KW-0201">Cytochrome c-type biogenesis</keyword>
<dbReference type="EMBL" id="LR746496">
    <property type="protein sequence ID" value="CAA7600065.1"/>
    <property type="molecule type" value="Genomic_DNA"/>
</dbReference>
<accession>A0A8S0Y1X5</accession>
<reference evidence="7" key="1">
    <citation type="submission" date="2014-11" db="EMBL/GenBank/DDBJ databases">
        <authorList>
            <person name="Hornung B.V."/>
        </authorList>
    </citation>
    <scope>NUCLEOTIDE SEQUENCE</scope>
    <source>
        <strain evidence="7">INE</strain>
    </source>
</reference>
<protein>
    <submittedName>
        <fullName evidence="6">ABC transporter</fullName>
        <ecNumber evidence="6">3.6.1.3</ecNumber>
    </submittedName>
    <submittedName>
        <fullName evidence="7">ATPases associated with a variety of cellular activities</fullName>
    </submittedName>
</protein>
<sequence>MLQIVEVRKSYGSLVAVRDVSLEIPSGEVWALCGPNGAGKTTLLKMMAGLIPPDEGSLNWGAYGPRGDVGVFKKSVHYVPQKVALYPNLTVGETLRFFAKLRDADNLQGVLERFALLDLQNRLLRTLSGGQKQRVAVAQAFLGGGEYLLLDEPTVNLDREQADGLKEALRGFADKGGTVIISTHIADDLVSGFVNHRVLMERGSVASVS</sequence>
<dbReference type="PANTHER" id="PTHR42939:SF1">
    <property type="entry name" value="ABC TRANSPORTER ATP-BINDING PROTEIN ALBC-RELATED"/>
    <property type="match status" value="1"/>
</dbReference>
<keyword evidence="2" id="KW-0547">Nucleotide-binding</keyword>
<evidence type="ECO:0000259" key="5">
    <source>
        <dbReference type="PROSITE" id="PS50893"/>
    </source>
</evidence>
<dbReference type="PROSITE" id="PS00211">
    <property type="entry name" value="ABC_TRANSPORTER_1"/>
    <property type="match status" value="1"/>
</dbReference>
<dbReference type="SMART" id="SM00382">
    <property type="entry name" value="AAA"/>
    <property type="match status" value="1"/>
</dbReference>
<reference evidence="6" key="2">
    <citation type="submission" date="2020-01" db="EMBL/GenBank/DDBJ databases">
        <authorList>
            <person name="Hornung B."/>
        </authorList>
    </citation>
    <scope>NUCLEOTIDE SEQUENCE</scope>
    <source>
        <strain evidence="6">PacBioINE</strain>
    </source>
</reference>
<dbReference type="PROSITE" id="PS50893">
    <property type="entry name" value="ABC_TRANSPORTER_2"/>
    <property type="match status" value="1"/>
</dbReference>
<proteinExistence type="predicted"/>
<gene>
    <name evidence="6" type="ORF">DEACI_0714</name>
    <name evidence="7" type="ORF">DEACI_2306</name>
</gene>
<dbReference type="RefSeq" id="WP_240983794.1">
    <property type="nucleotide sequence ID" value="NZ_CDGJ01000066.1"/>
</dbReference>
<dbReference type="Proteomes" id="UP000836597">
    <property type="component" value="Chromosome"/>
</dbReference>
<name>A0A8S0Y1X5_9FIRM</name>
<evidence type="ECO:0000256" key="3">
    <source>
        <dbReference type="ARBA" id="ARBA00022748"/>
    </source>
</evidence>
<dbReference type="Proteomes" id="UP001071230">
    <property type="component" value="Unassembled WGS sequence"/>
</dbReference>
<keyword evidence="8" id="KW-1185">Reference proteome</keyword>
<dbReference type="GO" id="GO:0005524">
    <property type="term" value="F:ATP binding"/>
    <property type="evidence" value="ECO:0007669"/>
    <property type="project" value="UniProtKB-KW"/>
</dbReference>
<feature type="domain" description="ABC transporter" evidence="5">
    <location>
        <begin position="2"/>
        <end position="208"/>
    </location>
</feature>
<evidence type="ECO:0000256" key="2">
    <source>
        <dbReference type="ARBA" id="ARBA00022741"/>
    </source>
</evidence>
<evidence type="ECO:0000313" key="6">
    <source>
        <dbReference type="EMBL" id="CAA7600065.1"/>
    </source>
</evidence>
<dbReference type="KEGG" id="aacx:DEACI_0714"/>
<dbReference type="InterPro" id="IPR003439">
    <property type="entry name" value="ABC_transporter-like_ATP-bd"/>
</dbReference>
<evidence type="ECO:0000313" key="8">
    <source>
        <dbReference type="Proteomes" id="UP001071230"/>
    </source>
</evidence>
<dbReference type="GO" id="GO:0022857">
    <property type="term" value="F:transmembrane transporter activity"/>
    <property type="evidence" value="ECO:0007669"/>
    <property type="project" value="InterPro"/>
</dbReference>
<dbReference type="CDD" id="cd03230">
    <property type="entry name" value="ABC_DR_subfamily_A"/>
    <property type="match status" value="1"/>
</dbReference>
<dbReference type="AlphaFoldDB" id="A0A8S0Y1X5"/>
<dbReference type="InterPro" id="IPR017871">
    <property type="entry name" value="ABC_transporter-like_CS"/>
</dbReference>
<dbReference type="NCBIfam" id="TIGR01189">
    <property type="entry name" value="ccmA"/>
    <property type="match status" value="1"/>
</dbReference>
<dbReference type="GO" id="GO:0016887">
    <property type="term" value="F:ATP hydrolysis activity"/>
    <property type="evidence" value="ECO:0007669"/>
    <property type="project" value="InterPro"/>
</dbReference>
<keyword evidence="4" id="KW-0067">ATP-binding</keyword>
<evidence type="ECO:0000256" key="4">
    <source>
        <dbReference type="ARBA" id="ARBA00022840"/>
    </source>
</evidence>
<dbReference type="EMBL" id="CDGJ01000066">
    <property type="protein sequence ID" value="CEJ07840.1"/>
    <property type="molecule type" value="Genomic_DNA"/>
</dbReference>
<keyword evidence="6" id="KW-0378">Hydrolase</keyword>